<feature type="transmembrane region" description="Helical" evidence="1">
    <location>
        <begin position="25"/>
        <end position="47"/>
    </location>
</feature>
<proteinExistence type="predicted"/>
<gene>
    <name evidence="2" type="ORF">SAMN04489757_1087</name>
</gene>
<dbReference type="SUPFAM" id="SSF69322">
    <property type="entry name" value="Tricorn protease domain 2"/>
    <property type="match status" value="1"/>
</dbReference>
<dbReference type="AlphaFoldDB" id="A0A1I5E5H0"/>
<dbReference type="RefSeq" id="WP_091685334.1">
    <property type="nucleotide sequence ID" value="NZ_BAABFM010000072.1"/>
</dbReference>
<dbReference type="Proteomes" id="UP000198806">
    <property type="component" value="Unassembled WGS sequence"/>
</dbReference>
<reference evidence="2 3" key="1">
    <citation type="submission" date="2016-10" db="EMBL/GenBank/DDBJ databases">
        <authorList>
            <person name="de Groot N.N."/>
        </authorList>
    </citation>
    <scope>NUCLEOTIDE SEQUENCE [LARGE SCALE GENOMIC DNA]</scope>
    <source>
        <strain evidence="2 3">DSM 1283</strain>
    </source>
</reference>
<organism evidence="2 3">
    <name type="scientific">Anaerocolumna aminovalerica</name>
    <dbReference type="NCBI Taxonomy" id="1527"/>
    <lineage>
        <taxon>Bacteria</taxon>
        <taxon>Bacillati</taxon>
        <taxon>Bacillota</taxon>
        <taxon>Clostridia</taxon>
        <taxon>Lachnospirales</taxon>
        <taxon>Lachnospiraceae</taxon>
        <taxon>Anaerocolumna</taxon>
    </lineage>
</organism>
<dbReference type="EMBL" id="FOWD01000008">
    <property type="protein sequence ID" value="SFO06371.1"/>
    <property type="molecule type" value="Genomic_DNA"/>
</dbReference>
<keyword evidence="1" id="KW-0812">Transmembrane</keyword>
<keyword evidence="1" id="KW-0472">Membrane</keyword>
<protein>
    <submittedName>
        <fullName evidence="2">Uncharacterized protein</fullName>
    </submittedName>
</protein>
<dbReference type="OrthoDB" id="1779345at2"/>
<keyword evidence="1" id="KW-1133">Transmembrane helix</keyword>
<name>A0A1I5E5H0_9FIRM</name>
<accession>A0A1I5E5H0</accession>
<dbReference type="STRING" id="1527.SAMN04489757_1087"/>
<dbReference type="InterPro" id="IPR043765">
    <property type="entry name" value="DUF5711"/>
</dbReference>
<keyword evidence="3" id="KW-1185">Reference proteome</keyword>
<evidence type="ECO:0000313" key="3">
    <source>
        <dbReference type="Proteomes" id="UP000198806"/>
    </source>
</evidence>
<evidence type="ECO:0000256" key="1">
    <source>
        <dbReference type="SAM" id="Phobius"/>
    </source>
</evidence>
<sequence>MAIELDKRRLRSYEIKEKKKKKIKVFVVIFIILIVSIVAVFALKFILQKNYSGYQVINTMKREDSTSAKYISYQGGVLRYSRDGAMAMDAAGNMLWNGTYQMKNPIVDISRKFVAIADRGYRTVEIFDGEGGVNTVKVLNPIIDVRIANQGVIAVLMEGKETNYIYLYDKEGNVLADKRTVASTNGFPIDIALSEDGRKLVTSYVAINSGEVQCKLTFYNFGKVGESYVDKMTGAFDYGKTIIANIEFVDNDTICAFGDDKFSIYSMKEIPKLVHEESVSSEIKSILYSSQYMGFVLKNPEGEQKYKVVLYDFKGTKVLDKDMNYNYENIYLSGNQIIMYTNLEWIIWETNGNEVLRYTFDKNVNYILPGTGEHKFIIINDENMEEVQLAEE</sequence>
<evidence type="ECO:0000313" key="2">
    <source>
        <dbReference type="EMBL" id="SFO06371.1"/>
    </source>
</evidence>
<dbReference type="Pfam" id="PF18975">
    <property type="entry name" value="DUF5711"/>
    <property type="match status" value="1"/>
</dbReference>